<evidence type="ECO:0000313" key="3">
    <source>
        <dbReference type="EMBL" id="CCC29383.1"/>
    </source>
</evidence>
<dbReference type="NCBIfam" id="TIGR02532">
    <property type="entry name" value="IV_pilin_GFxxxE"/>
    <property type="match status" value="1"/>
</dbReference>
<dbReference type="Proteomes" id="UP000000289">
    <property type="component" value="Chromosome"/>
</dbReference>
<comment type="subcellular location">
    <subcellularLocation>
        <location evidence="1">Membrane</location>
        <topology evidence="1">Single-pass membrane protein</topology>
    </subcellularLocation>
</comment>
<proteinExistence type="predicted"/>
<dbReference type="Pfam" id="PF07963">
    <property type="entry name" value="N_methyl"/>
    <property type="match status" value="1"/>
</dbReference>
<keyword evidence="2" id="KW-1133">Transmembrane helix</keyword>
<feature type="transmembrane region" description="Helical" evidence="2">
    <location>
        <begin position="34"/>
        <end position="55"/>
    </location>
</feature>
<accession>A0A0K0H7N0</accession>
<keyword evidence="2" id="KW-0812">Transmembrane</keyword>
<dbReference type="eggNOG" id="COG2165">
    <property type="taxonomic scope" value="Bacteria"/>
</dbReference>
<dbReference type="GO" id="GO:0016020">
    <property type="term" value="C:membrane"/>
    <property type="evidence" value="ECO:0007669"/>
    <property type="project" value="UniProtKB-SubCell"/>
</dbReference>
<protein>
    <submittedName>
        <fullName evidence="3">Type IV major pilin</fullName>
    </submittedName>
</protein>
<dbReference type="InterPro" id="IPR045584">
    <property type="entry name" value="Pilin-like"/>
</dbReference>
<dbReference type="Pfam" id="PF05946">
    <property type="entry name" value="TcpA"/>
    <property type="match status" value="1"/>
</dbReference>
<organism evidence="3 4">
    <name type="scientific">Salmonella bongori (strain ATCC 43975 / DSM 13772 / NCTC 12419)</name>
    <dbReference type="NCBI Taxonomy" id="218493"/>
    <lineage>
        <taxon>Bacteria</taxon>
        <taxon>Pseudomonadati</taxon>
        <taxon>Pseudomonadota</taxon>
        <taxon>Gammaproteobacteria</taxon>
        <taxon>Enterobacterales</taxon>
        <taxon>Enterobacteriaceae</taxon>
        <taxon>Salmonella</taxon>
    </lineage>
</organism>
<dbReference type="PROSITE" id="PS00409">
    <property type="entry name" value="PROKAR_NTER_METHYL"/>
    <property type="match status" value="1"/>
</dbReference>
<name>A0A0K0H7N0_SALBC</name>
<dbReference type="GeneID" id="44979319"/>
<reference evidence="3 4" key="1">
    <citation type="journal article" date="2011" name="PLoS Pathog.">
        <title>Salmonella bongori provides insights into the evolution of the Salmonellae.</title>
        <authorList>
            <person name="Fookes M."/>
            <person name="Schroeder G.N."/>
            <person name="Langridge G.C."/>
            <person name="Blondel C.J."/>
            <person name="Mammina C."/>
            <person name="Connor T.R."/>
            <person name="Seth-Smith H."/>
            <person name="Vernikos G.S."/>
            <person name="Robinson K.S."/>
            <person name="Sanders M."/>
            <person name="Petty N.K."/>
            <person name="Kingsley R.A."/>
            <person name="Baumler A.J."/>
            <person name="Nuccio S.P."/>
            <person name="Contreras I."/>
            <person name="Santiviago C.A."/>
            <person name="Maskell D."/>
            <person name="Barrow P."/>
            <person name="Humphrey T."/>
            <person name="Nastasi A."/>
            <person name="Roberts M."/>
            <person name="Frankel G."/>
            <person name="Parkhill J."/>
            <person name="Dougan G."/>
            <person name="Thomson N.R."/>
        </authorList>
    </citation>
    <scope>NUCLEOTIDE SEQUENCE [LARGE SCALE GENOMIC DNA]</scope>
    <source>
        <strain evidence="4">ATCC 43975 / DSM 13772 / NCTC 12419</strain>
    </source>
</reference>
<dbReference type="EMBL" id="FR877557">
    <property type="protein sequence ID" value="CCC29383.1"/>
    <property type="molecule type" value="Genomic_DNA"/>
</dbReference>
<dbReference type="InterPro" id="IPR012902">
    <property type="entry name" value="N_methyl_site"/>
</dbReference>
<gene>
    <name evidence="3" type="primary">sbeA</name>
    <name evidence="3" type="ordered locus">SBG_0287</name>
</gene>
<dbReference type="GO" id="GO:0009289">
    <property type="term" value="C:pilus"/>
    <property type="evidence" value="ECO:0007669"/>
    <property type="project" value="InterPro"/>
</dbReference>
<dbReference type="Gene3D" id="3.30.1690.10">
    <property type="entry name" value="TcpA-like pilin"/>
    <property type="match status" value="1"/>
</dbReference>
<dbReference type="InterPro" id="IPR010271">
    <property type="entry name" value="TcpA"/>
</dbReference>
<dbReference type="AlphaFoldDB" id="A0A0K0H7N0"/>
<evidence type="ECO:0000313" key="4">
    <source>
        <dbReference type="Proteomes" id="UP000000289"/>
    </source>
</evidence>
<evidence type="ECO:0000256" key="2">
    <source>
        <dbReference type="SAM" id="Phobius"/>
    </source>
</evidence>
<sequence>MFIEMNSILENYKGYFLKKADKYKEIKQQRGMTLLEIIIVLGIIGTIAAGVVILAQRAFDSRAISDLVSNTNTVRIAVKDAYQREGNYPAANTAQVIAYDADSIKDSTASTTIIARLVQLGKISVDEARNGISNDYLNIGGAITSTGATTDKGFVIEINGLDQSQCRSVISQVGNNWDYVATVTAPAGSYTVNGSNFDMTTAAVAAPTSAQAVLRSLDTTTGSQTITAAMTAAVCSDDSSNGVILGSR</sequence>
<dbReference type="KEGG" id="sbg:SBG_0287"/>
<dbReference type="GO" id="GO:0043230">
    <property type="term" value="C:extracellular organelle"/>
    <property type="evidence" value="ECO:0007669"/>
    <property type="project" value="InterPro"/>
</dbReference>
<evidence type="ECO:0000256" key="1">
    <source>
        <dbReference type="ARBA" id="ARBA00004167"/>
    </source>
</evidence>
<keyword evidence="2" id="KW-0472">Membrane</keyword>
<dbReference type="SUPFAM" id="SSF54523">
    <property type="entry name" value="Pili subunits"/>
    <property type="match status" value="1"/>
</dbReference>
<dbReference type="RefSeq" id="WP_000469472.1">
    <property type="nucleotide sequence ID" value="NC_015761.1"/>
</dbReference>